<evidence type="ECO:0000256" key="10">
    <source>
        <dbReference type="SAM" id="SignalP"/>
    </source>
</evidence>
<keyword evidence="6 9" id="KW-0326">Glycosidase</keyword>
<dbReference type="InterPro" id="IPR002037">
    <property type="entry name" value="Glyco_hydro_8"/>
</dbReference>
<dbReference type="InterPro" id="IPR012341">
    <property type="entry name" value="6hp_glycosidase-like_sf"/>
</dbReference>
<evidence type="ECO:0000313" key="11">
    <source>
        <dbReference type="EMBL" id="MBB6211307.1"/>
    </source>
</evidence>
<organism evidence="11 12">
    <name type="scientific">Novispirillum itersonii</name>
    <name type="common">Aquaspirillum itersonii</name>
    <dbReference type="NCBI Taxonomy" id="189"/>
    <lineage>
        <taxon>Bacteria</taxon>
        <taxon>Pseudomonadati</taxon>
        <taxon>Pseudomonadota</taxon>
        <taxon>Alphaproteobacteria</taxon>
        <taxon>Rhodospirillales</taxon>
        <taxon>Novispirillaceae</taxon>
        <taxon>Novispirillum</taxon>
    </lineage>
</organism>
<keyword evidence="5" id="KW-0136">Cellulose degradation</keyword>
<protein>
    <recommendedName>
        <fullName evidence="9">Glucanase</fullName>
        <ecNumber evidence="9">3.2.1.-</ecNumber>
    </recommendedName>
</protein>
<feature type="active site" description="Nucleophile" evidence="8">
    <location>
        <position position="121"/>
    </location>
</feature>
<reference evidence="11 12" key="1">
    <citation type="submission" date="2020-08" db="EMBL/GenBank/DDBJ databases">
        <title>Genomic Encyclopedia of Type Strains, Phase IV (KMG-IV): sequencing the most valuable type-strain genomes for metagenomic binning, comparative biology and taxonomic classification.</title>
        <authorList>
            <person name="Goeker M."/>
        </authorList>
    </citation>
    <scope>NUCLEOTIDE SEQUENCE [LARGE SCALE GENOMIC DNA]</scope>
    <source>
        <strain evidence="11 12">DSM 11590</strain>
    </source>
</reference>
<proteinExistence type="inferred from homology"/>
<dbReference type="AlphaFoldDB" id="A0A7X0DPI6"/>
<evidence type="ECO:0000313" key="12">
    <source>
        <dbReference type="Proteomes" id="UP000544872"/>
    </source>
</evidence>
<comment type="similarity">
    <text evidence="2 9">Belongs to the glycosyl hydrolase 8 (cellulase D) family.</text>
</comment>
<dbReference type="PROSITE" id="PS51257">
    <property type="entry name" value="PROKAR_LIPOPROTEIN"/>
    <property type="match status" value="1"/>
</dbReference>
<evidence type="ECO:0000256" key="7">
    <source>
        <dbReference type="ARBA" id="ARBA00023326"/>
    </source>
</evidence>
<dbReference type="Proteomes" id="UP000544872">
    <property type="component" value="Unassembled WGS sequence"/>
</dbReference>
<evidence type="ECO:0000256" key="6">
    <source>
        <dbReference type="ARBA" id="ARBA00023295"/>
    </source>
</evidence>
<evidence type="ECO:0000256" key="8">
    <source>
        <dbReference type="PROSITE-ProRule" id="PRU10058"/>
    </source>
</evidence>
<evidence type="ECO:0000256" key="2">
    <source>
        <dbReference type="ARBA" id="ARBA00009209"/>
    </source>
</evidence>
<dbReference type="EC" id="3.2.1.-" evidence="9"/>
<dbReference type="EMBL" id="JACIIX010000010">
    <property type="protein sequence ID" value="MBB6211307.1"/>
    <property type="molecule type" value="Genomic_DNA"/>
</dbReference>
<dbReference type="InterPro" id="IPR008928">
    <property type="entry name" value="6-hairpin_glycosidase_sf"/>
</dbReference>
<evidence type="ECO:0000256" key="4">
    <source>
        <dbReference type="ARBA" id="ARBA00022801"/>
    </source>
</evidence>
<feature type="chain" id="PRO_5031506930" description="Glucanase" evidence="10">
    <location>
        <begin position="22"/>
        <end position="349"/>
    </location>
</feature>
<sequence length="349" mass="37506">MGRACLRLVGMVMACLTLSLAGCSDSPGRLDRALWDDYARRFISADGRVTDADSGPPGITHTEAQGYGLLLAEAAGDRQTFDRIWQWTQKTLRRPDGLFSWKFGPCGQPAGCVLDANNASDGDILIAWALLRAGRAWDRPDYVDAARAISMAVAEHQTVQAGALTLLLPGRDGFVSGQAVVVNPSYWLFPAFRDFAMAFGHPAWDALSRSALTLLRQGRFGVWGLPPDWMQVENGAVALAPDQPPQYGFNAVRVPLNLVWGGQTDPALLAPFRAFWRAPRSGPVPAWVDLRSGETAPYGWQTGMAAVAALTDGQADLPRPGGGDGYYAWSLALLARVAQADLRGAGPGR</sequence>
<keyword evidence="4 9" id="KW-0378">Hydrolase</keyword>
<dbReference type="GO" id="GO:0008810">
    <property type="term" value="F:cellulase activity"/>
    <property type="evidence" value="ECO:0007669"/>
    <property type="project" value="UniProtKB-EC"/>
</dbReference>
<gene>
    <name evidence="11" type="ORF">FHS48_002744</name>
</gene>
<dbReference type="Pfam" id="PF01270">
    <property type="entry name" value="Glyco_hydro_8"/>
    <property type="match status" value="1"/>
</dbReference>
<dbReference type="PROSITE" id="PS00812">
    <property type="entry name" value="GLYCOSYL_HYDROL_F8"/>
    <property type="match status" value="1"/>
</dbReference>
<keyword evidence="7 9" id="KW-0119">Carbohydrate metabolism</keyword>
<comment type="caution">
    <text evidence="11">The sequence shown here is derived from an EMBL/GenBank/DDBJ whole genome shotgun (WGS) entry which is preliminary data.</text>
</comment>
<evidence type="ECO:0000256" key="9">
    <source>
        <dbReference type="RuleBase" id="RU361167"/>
    </source>
</evidence>
<evidence type="ECO:0000256" key="5">
    <source>
        <dbReference type="ARBA" id="ARBA00023001"/>
    </source>
</evidence>
<feature type="signal peptide" evidence="10">
    <location>
        <begin position="1"/>
        <end position="21"/>
    </location>
</feature>
<keyword evidence="12" id="KW-1185">Reference proteome</keyword>
<dbReference type="GO" id="GO:0030245">
    <property type="term" value="P:cellulose catabolic process"/>
    <property type="evidence" value="ECO:0007669"/>
    <property type="project" value="UniProtKB-KW"/>
</dbReference>
<evidence type="ECO:0000256" key="1">
    <source>
        <dbReference type="ARBA" id="ARBA00000966"/>
    </source>
</evidence>
<name>A0A7X0DPI6_NOVIT</name>
<keyword evidence="3 10" id="KW-0732">Signal</keyword>
<evidence type="ECO:0000256" key="3">
    <source>
        <dbReference type="ARBA" id="ARBA00022729"/>
    </source>
</evidence>
<dbReference type="SUPFAM" id="SSF48208">
    <property type="entry name" value="Six-hairpin glycosidases"/>
    <property type="match status" value="1"/>
</dbReference>
<dbReference type="PRINTS" id="PR00735">
    <property type="entry name" value="GLHYDRLASE8"/>
</dbReference>
<keyword evidence="7 9" id="KW-0624">Polysaccharide degradation</keyword>
<accession>A0A7X0DPI6</accession>
<dbReference type="Gene3D" id="1.50.10.10">
    <property type="match status" value="1"/>
</dbReference>
<dbReference type="RefSeq" id="WP_184264121.1">
    <property type="nucleotide sequence ID" value="NZ_JACIIX010000010.1"/>
</dbReference>
<dbReference type="InterPro" id="IPR019834">
    <property type="entry name" value="Glyco_hydro_8_CS"/>
</dbReference>
<comment type="catalytic activity">
    <reaction evidence="1">
        <text>Endohydrolysis of (1-&gt;4)-beta-D-glucosidic linkages in cellulose, lichenin and cereal beta-D-glucans.</text>
        <dbReference type="EC" id="3.2.1.4"/>
    </reaction>
</comment>